<protein>
    <recommendedName>
        <fullName evidence="15">Amiloride-sensitive sodium channel</fullName>
    </recommendedName>
</protein>
<comment type="caution">
    <text evidence="13">The sequence shown here is derived from an EMBL/GenBank/DDBJ whole genome shotgun (WGS) entry which is preliminary data.</text>
</comment>
<gene>
    <name evidence="13" type="ORF">OFUS_LOCUS8760</name>
</gene>
<evidence type="ECO:0000256" key="1">
    <source>
        <dbReference type="ARBA" id="ARBA00004141"/>
    </source>
</evidence>
<comment type="similarity">
    <text evidence="11">Belongs to the amiloride-sensitive sodium channel (TC 1.A.6) family.</text>
</comment>
<comment type="subcellular location">
    <subcellularLocation>
        <location evidence="1">Membrane</location>
        <topology evidence="1">Multi-pass membrane protein</topology>
    </subcellularLocation>
</comment>
<evidence type="ECO:0000256" key="7">
    <source>
        <dbReference type="ARBA" id="ARBA00023065"/>
    </source>
</evidence>
<evidence type="ECO:0000313" key="14">
    <source>
        <dbReference type="Proteomes" id="UP000749559"/>
    </source>
</evidence>
<name>A0A8S4NNH7_OWEFU</name>
<dbReference type="Pfam" id="PF00858">
    <property type="entry name" value="ASC"/>
    <property type="match status" value="1"/>
</dbReference>
<keyword evidence="4 11" id="KW-0812">Transmembrane</keyword>
<dbReference type="Proteomes" id="UP000749559">
    <property type="component" value="Unassembled WGS sequence"/>
</dbReference>
<keyword evidence="10 11" id="KW-0407">Ion channel</keyword>
<evidence type="ECO:0000256" key="3">
    <source>
        <dbReference type="ARBA" id="ARBA00022461"/>
    </source>
</evidence>
<dbReference type="OrthoDB" id="8065060at2759"/>
<keyword evidence="7 11" id="KW-0406">Ion transport</keyword>
<proteinExistence type="inferred from homology"/>
<keyword evidence="2 11" id="KW-0813">Transport</keyword>
<evidence type="ECO:0000256" key="9">
    <source>
        <dbReference type="ARBA" id="ARBA00023201"/>
    </source>
</evidence>
<keyword evidence="9 11" id="KW-0739">Sodium transport</keyword>
<organism evidence="13 14">
    <name type="scientific">Owenia fusiformis</name>
    <name type="common">Polychaete worm</name>
    <dbReference type="NCBI Taxonomy" id="6347"/>
    <lineage>
        <taxon>Eukaryota</taxon>
        <taxon>Metazoa</taxon>
        <taxon>Spiralia</taxon>
        <taxon>Lophotrochozoa</taxon>
        <taxon>Annelida</taxon>
        <taxon>Polychaeta</taxon>
        <taxon>Sedentaria</taxon>
        <taxon>Canalipalpata</taxon>
        <taxon>Sabellida</taxon>
        <taxon>Oweniida</taxon>
        <taxon>Oweniidae</taxon>
        <taxon>Owenia</taxon>
    </lineage>
</organism>
<evidence type="ECO:0000256" key="6">
    <source>
        <dbReference type="ARBA" id="ARBA00023053"/>
    </source>
</evidence>
<keyword evidence="14" id="KW-1185">Reference proteome</keyword>
<reference evidence="13" key="1">
    <citation type="submission" date="2022-03" db="EMBL/GenBank/DDBJ databases">
        <authorList>
            <person name="Martin C."/>
        </authorList>
    </citation>
    <scope>NUCLEOTIDE SEQUENCE</scope>
</reference>
<dbReference type="InterPro" id="IPR001873">
    <property type="entry name" value="ENaC"/>
</dbReference>
<evidence type="ECO:0000256" key="12">
    <source>
        <dbReference type="SAM" id="Phobius"/>
    </source>
</evidence>
<feature type="transmembrane region" description="Helical" evidence="12">
    <location>
        <begin position="301"/>
        <end position="327"/>
    </location>
</feature>
<evidence type="ECO:0000256" key="5">
    <source>
        <dbReference type="ARBA" id="ARBA00022989"/>
    </source>
</evidence>
<evidence type="ECO:0000256" key="8">
    <source>
        <dbReference type="ARBA" id="ARBA00023136"/>
    </source>
</evidence>
<dbReference type="GO" id="GO:0005886">
    <property type="term" value="C:plasma membrane"/>
    <property type="evidence" value="ECO:0007669"/>
    <property type="project" value="TreeGrafter"/>
</dbReference>
<evidence type="ECO:0000256" key="11">
    <source>
        <dbReference type="RuleBase" id="RU000679"/>
    </source>
</evidence>
<keyword evidence="6" id="KW-0915">Sodium</keyword>
<sequence>FNGAGAELNDTKVIKANPTSGLSLILFVDAYTTKRDLSNHLPYNRFDPTSGQSGIRAVIHSPKIRPMPFEKGFDIPTGFSTSVALKETKRKLMTEPHGNCTTAEFNEGTNYAYSEDTCLEQCKQDILMDDCGCMSSMLPTPYSELKPQYCGKVNITNMYLMMFHKDDETTLAIAEKELETLDCEAKVMESLGDPEVLNKCKCKEPCVNTNYVKTISQAVWPSDYNQKRFFIESINMSDPTHRATKLFEGLGLDNITEGEKEMIQKNFLRFNVYFESLQVETTSQVEDYPASTLISEIGGNMGFFVGISIITLMEMLTLTGAIILYCFKDLIIKCGQSNKTKVSDVNNKQV</sequence>
<dbReference type="PANTHER" id="PTHR11690">
    <property type="entry name" value="AMILORIDE-SENSITIVE SODIUM CHANNEL-RELATED"/>
    <property type="match status" value="1"/>
</dbReference>
<keyword evidence="8 12" id="KW-0472">Membrane</keyword>
<dbReference type="EMBL" id="CAIIXF020000004">
    <property type="protein sequence ID" value="CAH1782298.1"/>
    <property type="molecule type" value="Genomic_DNA"/>
</dbReference>
<dbReference type="PANTHER" id="PTHR11690:SF248">
    <property type="entry name" value="PICKPOCKET 17, ISOFORM A"/>
    <property type="match status" value="1"/>
</dbReference>
<evidence type="ECO:0000256" key="4">
    <source>
        <dbReference type="ARBA" id="ARBA00022692"/>
    </source>
</evidence>
<evidence type="ECO:0000313" key="13">
    <source>
        <dbReference type="EMBL" id="CAH1782298.1"/>
    </source>
</evidence>
<dbReference type="Gene3D" id="2.60.470.10">
    <property type="entry name" value="Acid-sensing ion channels like domains"/>
    <property type="match status" value="1"/>
</dbReference>
<dbReference type="Gene3D" id="1.10.287.770">
    <property type="entry name" value="YojJ-like"/>
    <property type="match status" value="1"/>
</dbReference>
<evidence type="ECO:0000256" key="2">
    <source>
        <dbReference type="ARBA" id="ARBA00022448"/>
    </source>
</evidence>
<evidence type="ECO:0008006" key="15">
    <source>
        <dbReference type="Google" id="ProtNLM"/>
    </source>
</evidence>
<feature type="non-terminal residue" evidence="13">
    <location>
        <position position="1"/>
    </location>
</feature>
<evidence type="ECO:0000256" key="10">
    <source>
        <dbReference type="ARBA" id="ARBA00023303"/>
    </source>
</evidence>
<keyword evidence="3 11" id="KW-0894">Sodium channel</keyword>
<dbReference type="GO" id="GO:0015280">
    <property type="term" value="F:ligand-gated sodium channel activity"/>
    <property type="evidence" value="ECO:0007669"/>
    <property type="project" value="TreeGrafter"/>
</dbReference>
<accession>A0A8S4NNH7</accession>
<dbReference type="AlphaFoldDB" id="A0A8S4NNH7"/>
<keyword evidence="5 12" id="KW-1133">Transmembrane helix</keyword>